<evidence type="ECO:0000259" key="1">
    <source>
        <dbReference type="Pfam" id="PF01368"/>
    </source>
</evidence>
<protein>
    <submittedName>
        <fullName evidence="3">Bifunctional oligoribonuclease/PAP phosphatase NrnA</fullName>
    </submittedName>
</protein>
<sequence length="342" mass="37913">MQNLEAFKTLISTPKKVVITTHHKPDADALGSSLGLAEYLKMKGHDVTVITPTDYADFLTWMKGNDQVIVYDEGNEEESCQLIKEADIIFCLDFSSLQRINGLGDKVTEAQCVKVLIDHHLEPEDFADFQMWSTDAAATAELIYDLIHMLGDESLISKDMAEALYAGIMTDTGGFKHSNTTRHVFRVCGELVDKGADAAKVSKLVYDTNSLDKLKFLGYALSERLTVMPELNTAYFAISTEDLEQFRSRTGDTEGLVNYALSIEGIKFAALMIDRTDVVKISFRSVGGFSANEFARKHFEGGGHKNAAGGKSDLSLEETVDKFKQLLNEYKNELSNPINTYA</sequence>
<comment type="caution">
    <text evidence="3">The sequence shown here is derived from an EMBL/GenBank/DDBJ whole genome shotgun (WGS) entry which is preliminary data.</text>
</comment>
<dbReference type="InterPro" id="IPR038763">
    <property type="entry name" value="DHH_sf"/>
</dbReference>
<evidence type="ECO:0000313" key="4">
    <source>
        <dbReference type="Proteomes" id="UP000659388"/>
    </source>
</evidence>
<dbReference type="Pfam" id="PF02272">
    <property type="entry name" value="DHHA1"/>
    <property type="match status" value="1"/>
</dbReference>
<accession>A0A937K1R5</accession>
<name>A0A937K1R5_9BACT</name>
<keyword evidence="4" id="KW-1185">Reference proteome</keyword>
<dbReference type="Pfam" id="PF01368">
    <property type="entry name" value="DHH"/>
    <property type="match status" value="1"/>
</dbReference>
<dbReference type="AlphaFoldDB" id="A0A937K1R5"/>
<dbReference type="RefSeq" id="WP_202244762.1">
    <property type="nucleotide sequence ID" value="NZ_JAESIY010000006.1"/>
</dbReference>
<dbReference type="InterPro" id="IPR001667">
    <property type="entry name" value="DDH_dom"/>
</dbReference>
<dbReference type="Gene3D" id="3.10.310.30">
    <property type="match status" value="1"/>
</dbReference>
<dbReference type="Gene3D" id="3.90.1640.10">
    <property type="entry name" value="inorganic pyrophosphatase (n-terminal core)"/>
    <property type="match status" value="1"/>
</dbReference>
<dbReference type="PANTHER" id="PTHR47618">
    <property type="entry name" value="BIFUNCTIONAL OLIGORIBONUCLEASE AND PAP PHOSPHATASE NRNA"/>
    <property type="match status" value="1"/>
</dbReference>
<feature type="domain" description="DHHA1" evidence="2">
    <location>
        <begin position="249"/>
        <end position="330"/>
    </location>
</feature>
<dbReference type="Proteomes" id="UP000659388">
    <property type="component" value="Unassembled WGS sequence"/>
</dbReference>
<feature type="domain" description="DDH" evidence="1">
    <location>
        <begin position="16"/>
        <end position="168"/>
    </location>
</feature>
<dbReference type="InterPro" id="IPR003156">
    <property type="entry name" value="DHHA1_dom"/>
</dbReference>
<dbReference type="InterPro" id="IPR051319">
    <property type="entry name" value="Oligoribo/pAp-PDE_c-di-AMP_PDE"/>
</dbReference>
<gene>
    <name evidence="3" type="ORF">JL102_12545</name>
</gene>
<reference evidence="3" key="1">
    <citation type="submission" date="2021-01" db="EMBL/GenBank/DDBJ databases">
        <title>Fulvivirga kasyanovii gen. nov., sp nov., a novel member of the phylum Bacteroidetes isolated from seawater in a mussel farm.</title>
        <authorList>
            <person name="Zhao L.-H."/>
            <person name="Wang Z.-J."/>
        </authorList>
    </citation>
    <scope>NUCLEOTIDE SEQUENCE</scope>
    <source>
        <strain evidence="3">2943</strain>
    </source>
</reference>
<evidence type="ECO:0000259" key="2">
    <source>
        <dbReference type="Pfam" id="PF02272"/>
    </source>
</evidence>
<organism evidence="3 4">
    <name type="scientific">Fulvivirga sediminis</name>
    <dbReference type="NCBI Taxonomy" id="2803949"/>
    <lineage>
        <taxon>Bacteria</taxon>
        <taxon>Pseudomonadati</taxon>
        <taxon>Bacteroidota</taxon>
        <taxon>Cytophagia</taxon>
        <taxon>Cytophagales</taxon>
        <taxon>Fulvivirgaceae</taxon>
        <taxon>Fulvivirga</taxon>
    </lineage>
</organism>
<dbReference type="EMBL" id="JAESIY010000006">
    <property type="protein sequence ID" value="MBL3656967.1"/>
    <property type="molecule type" value="Genomic_DNA"/>
</dbReference>
<dbReference type="GO" id="GO:0003676">
    <property type="term" value="F:nucleic acid binding"/>
    <property type="evidence" value="ECO:0007669"/>
    <property type="project" value="InterPro"/>
</dbReference>
<evidence type="ECO:0000313" key="3">
    <source>
        <dbReference type="EMBL" id="MBL3656967.1"/>
    </source>
</evidence>
<dbReference type="PANTHER" id="PTHR47618:SF1">
    <property type="entry name" value="BIFUNCTIONAL OLIGORIBONUCLEASE AND PAP PHOSPHATASE NRNA"/>
    <property type="match status" value="1"/>
</dbReference>
<dbReference type="SUPFAM" id="SSF64182">
    <property type="entry name" value="DHH phosphoesterases"/>
    <property type="match status" value="1"/>
</dbReference>
<proteinExistence type="predicted"/>